<dbReference type="AlphaFoldDB" id="A0A915CQ36"/>
<accession>A0A915CQ36</accession>
<feature type="transmembrane region" description="Helical" evidence="6">
    <location>
        <begin position="129"/>
        <end position="148"/>
    </location>
</feature>
<feature type="compositionally biased region" description="Low complexity" evidence="5">
    <location>
        <begin position="20"/>
        <end position="40"/>
    </location>
</feature>
<evidence type="ECO:0000256" key="6">
    <source>
        <dbReference type="SAM" id="Phobius"/>
    </source>
</evidence>
<keyword evidence="7" id="KW-1185">Reference proteome</keyword>
<name>A0A915CQ36_9BILA</name>
<feature type="transmembrane region" description="Helical" evidence="6">
    <location>
        <begin position="387"/>
        <end position="407"/>
    </location>
</feature>
<reference evidence="8" key="1">
    <citation type="submission" date="2022-11" db="UniProtKB">
        <authorList>
            <consortium name="WormBaseParasite"/>
        </authorList>
    </citation>
    <scope>IDENTIFICATION</scope>
</reference>
<organism evidence="7 8">
    <name type="scientific">Ditylenchus dipsaci</name>
    <dbReference type="NCBI Taxonomy" id="166011"/>
    <lineage>
        <taxon>Eukaryota</taxon>
        <taxon>Metazoa</taxon>
        <taxon>Ecdysozoa</taxon>
        <taxon>Nematoda</taxon>
        <taxon>Chromadorea</taxon>
        <taxon>Rhabditida</taxon>
        <taxon>Tylenchina</taxon>
        <taxon>Tylenchomorpha</taxon>
        <taxon>Sphaerularioidea</taxon>
        <taxon>Anguinidae</taxon>
        <taxon>Anguininae</taxon>
        <taxon>Ditylenchus</taxon>
    </lineage>
</organism>
<sequence>MSSSQRRSKTTNASQRLYPSLSGAETSSSGSDTSDGYSTDETPETIHSTTNRSFTKRRQKITKEVLEHITQSPRPRSRSKPRVKPTASTSWADNFQELYSQIMKTYSENVGEPLYYFWRNLKPFQKTGLILLLLLSFSTFTILSISLLTSHKKVPKIADFLVDAGAVTRDHFKSSNKIGALLRYFGNLLLNNEPNKSPVTLLLVGKENETGHFLTHLKDLVKRHELKLEFMDYSISSESPPSRRELETALFEHLKQSRLLILRGIDHLRSTAPLVLQSITDPESSPFKNTLILATLSPGLGMENGKEGGGYLKKCDERVVSHLLEQWSPGLTPDKRKYSKPSKMSSNESEQEKFNCTSSTQLSRSTISFDEEQEEEPMETVSYSGKYISVFAIVSILVVACFLAFILRRNSDGDRLLQTYCQRAEETAQDFFGGSRKISSLFCYAGRFLLTDKSKCCETQRPLVLLLTLNRKLGPGPLDYTVSALKPPSRRELEAIVFSHLKSNRILILRGIDRLKSTAPLTEEESESSVKRCDEKIFGYLLRRWSSDQMKPDSVIPIISRISANSHCFE</sequence>
<feature type="compositionally biased region" description="Polar residues" evidence="5">
    <location>
        <begin position="342"/>
        <end position="368"/>
    </location>
</feature>
<evidence type="ECO:0000256" key="4">
    <source>
        <dbReference type="ARBA" id="ARBA00023136"/>
    </source>
</evidence>
<dbReference type="Gene3D" id="3.40.50.12190">
    <property type="match status" value="1"/>
</dbReference>
<keyword evidence="2 6" id="KW-0812">Transmembrane</keyword>
<dbReference type="InterPro" id="IPR038599">
    <property type="entry name" value="LAP1C-like_C_sf"/>
</dbReference>
<dbReference type="WBParaSite" id="jg11436">
    <property type="protein sequence ID" value="jg11436"/>
    <property type="gene ID" value="jg11436"/>
</dbReference>
<protein>
    <submittedName>
        <fullName evidence="8">Uncharacterized protein</fullName>
    </submittedName>
</protein>
<evidence type="ECO:0000313" key="7">
    <source>
        <dbReference type="Proteomes" id="UP000887574"/>
    </source>
</evidence>
<dbReference type="Proteomes" id="UP000887574">
    <property type="component" value="Unplaced"/>
</dbReference>
<feature type="region of interest" description="Disordered" evidence="5">
    <location>
        <begin position="331"/>
        <end position="373"/>
    </location>
</feature>
<feature type="region of interest" description="Disordered" evidence="5">
    <location>
        <begin position="1"/>
        <end position="88"/>
    </location>
</feature>
<keyword evidence="3 6" id="KW-1133">Transmembrane helix</keyword>
<dbReference type="GO" id="GO:0016020">
    <property type="term" value="C:membrane"/>
    <property type="evidence" value="ECO:0007669"/>
    <property type="project" value="UniProtKB-SubCell"/>
</dbReference>
<comment type="subcellular location">
    <subcellularLocation>
        <location evidence="1">Membrane</location>
    </subcellularLocation>
</comment>
<feature type="compositionally biased region" description="Polar residues" evidence="5">
    <location>
        <begin position="1"/>
        <end position="17"/>
    </location>
</feature>
<proteinExistence type="predicted"/>
<evidence type="ECO:0000256" key="2">
    <source>
        <dbReference type="ARBA" id="ARBA00022692"/>
    </source>
</evidence>
<evidence type="ECO:0000256" key="5">
    <source>
        <dbReference type="SAM" id="MobiDB-lite"/>
    </source>
</evidence>
<evidence type="ECO:0000256" key="3">
    <source>
        <dbReference type="ARBA" id="ARBA00022989"/>
    </source>
</evidence>
<keyword evidence="4 6" id="KW-0472">Membrane</keyword>
<evidence type="ECO:0000313" key="8">
    <source>
        <dbReference type="WBParaSite" id="jg11436"/>
    </source>
</evidence>
<evidence type="ECO:0000256" key="1">
    <source>
        <dbReference type="ARBA" id="ARBA00004370"/>
    </source>
</evidence>